<dbReference type="InterPro" id="IPR051473">
    <property type="entry name" value="P2Ox-like"/>
</dbReference>
<dbReference type="Proteomes" id="UP000186914">
    <property type="component" value="Unassembled WGS sequence"/>
</dbReference>
<dbReference type="GO" id="GO:0016614">
    <property type="term" value="F:oxidoreductase activity, acting on CH-OH group of donors"/>
    <property type="evidence" value="ECO:0007669"/>
    <property type="project" value="InterPro"/>
</dbReference>
<accession>A0A1N7EG93</accession>
<dbReference type="InterPro" id="IPR002938">
    <property type="entry name" value="FAD-bd"/>
</dbReference>
<evidence type="ECO:0000256" key="3">
    <source>
        <dbReference type="ARBA" id="ARBA00022630"/>
    </source>
</evidence>
<dbReference type="RefSeq" id="WP_076432334.1">
    <property type="nucleotide sequence ID" value="NZ_FTNO01000006.1"/>
</dbReference>
<comment type="cofactor">
    <cofactor evidence="1">
        <name>FAD</name>
        <dbReference type="ChEBI" id="CHEBI:57692"/>
    </cofactor>
</comment>
<keyword evidence="4" id="KW-0274">FAD</keyword>
<keyword evidence="8" id="KW-1185">Reference proteome</keyword>
<keyword evidence="3" id="KW-0285">Flavoprotein</keyword>
<evidence type="ECO:0000313" key="8">
    <source>
        <dbReference type="Proteomes" id="UP000186914"/>
    </source>
</evidence>
<dbReference type="Pfam" id="PF00732">
    <property type="entry name" value="GMC_oxred_N"/>
    <property type="match status" value="1"/>
</dbReference>
<feature type="domain" description="4Fe-4S ferredoxin-type" evidence="6">
    <location>
        <begin position="193"/>
        <end position="223"/>
    </location>
</feature>
<evidence type="ECO:0000259" key="6">
    <source>
        <dbReference type="PROSITE" id="PS51379"/>
    </source>
</evidence>
<dbReference type="PANTHER" id="PTHR42784:SF1">
    <property type="entry name" value="PYRANOSE 2-OXIDASE"/>
    <property type="match status" value="1"/>
</dbReference>
<protein>
    <submittedName>
        <fullName evidence="7">Choline dehydrogenase</fullName>
    </submittedName>
</protein>
<evidence type="ECO:0000256" key="2">
    <source>
        <dbReference type="ARBA" id="ARBA00010790"/>
    </source>
</evidence>
<dbReference type="PROSITE" id="PS00221">
    <property type="entry name" value="MIP"/>
    <property type="match status" value="1"/>
</dbReference>
<dbReference type="PANTHER" id="PTHR42784">
    <property type="entry name" value="PYRANOSE 2-OXIDASE"/>
    <property type="match status" value="1"/>
</dbReference>
<organism evidence="7 8">
    <name type="scientific">Haladaptatus litoreus</name>
    <dbReference type="NCBI Taxonomy" id="553468"/>
    <lineage>
        <taxon>Archaea</taxon>
        <taxon>Methanobacteriati</taxon>
        <taxon>Methanobacteriota</taxon>
        <taxon>Stenosarchaea group</taxon>
        <taxon>Halobacteria</taxon>
        <taxon>Halobacteriales</taxon>
        <taxon>Haladaptataceae</taxon>
        <taxon>Haladaptatus</taxon>
    </lineage>
</organism>
<dbReference type="GO" id="GO:0071949">
    <property type="term" value="F:FAD binding"/>
    <property type="evidence" value="ECO:0007669"/>
    <property type="project" value="InterPro"/>
</dbReference>
<dbReference type="Pfam" id="PF01494">
    <property type="entry name" value="FAD_binding_3"/>
    <property type="match status" value="1"/>
</dbReference>
<dbReference type="InterPro" id="IPR000172">
    <property type="entry name" value="GMC_OxRdtase_N"/>
</dbReference>
<dbReference type="InterPro" id="IPR017896">
    <property type="entry name" value="4Fe4S_Fe-S-bd"/>
</dbReference>
<sequence>MDRTPHRRVDVCVIGSGPAGSLIAAELTDQGLEVVVLEAGERFDSDDRLERMERDIRSAHDPLSVWNMGGPRDAYTSTGEQFYPLNRARVKGVGGSTLHWQGMVMRLHEQDFNRSTHDGVAADWPLEYADLAPYYTRAERELGVAGALDNPFAPLRDEPFPQPAFPPSYSDSLFAAACERLGVTMHSVPNARNSTNYDDRSACVGYGTCNPVCPSGAKYGADIHAQKAAEAGARIVDRAPVQRLEHDSDGKQVEAAVYATPDGSTHRQEARAFVVACGGVETPRLLLLSESSHYPQGLANSSGLVGRYFMDHLFVGMGGTLREKTRQNHIGFITSECHQFYDNPGQKTRGTENGIPESDTDHGPIKLEFLNYAGPSPVEIALNGDTWGDELLQTLRDQYGNHIAMGGLVGQLPRAENRVSLDRSTTDDHGNPVPQIEWQVDQRSKRTIRRANEIQRAILEELGVDVTWTVGPENTGPAFHHMGTTRMGENPTESVVNAKMQTHDLDNLWIASSSVFVTSGAMNPTLTIAALALKAADHVVRSL</sequence>
<dbReference type="AlphaFoldDB" id="A0A1N7EG93"/>
<dbReference type="InterPro" id="IPR007867">
    <property type="entry name" value="GMC_OxRtase_C"/>
</dbReference>
<evidence type="ECO:0000256" key="5">
    <source>
        <dbReference type="ARBA" id="ARBA00023002"/>
    </source>
</evidence>
<evidence type="ECO:0000313" key="7">
    <source>
        <dbReference type="EMBL" id="SIR87096.1"/>
    </source>
</evidence>
<name>A0A1N7EG93_9EURY</name>
<dbReference type="SUPFAM" id="SSF51905">
    <property type="entry name" value="FAD/NAD(P)-binding domain"/>
    <property type="match status" value="1"/>
</dbReference>
<dbReference type="InterPro" id="IPR022357">
    <property type="entry name" value="MIP_CS"/>
</dbReference>
<proteinExistence type="inferred from homology"/>
<dbReference type="SUPFAM" id="SSF54373">
    <property type="entry name" value="FAD-linked reductases, C-terminal domain"/>
    <property type="match status" value="1"/>
</dbReference>
<gene>
    <name evidence="7" type="ORF">SAMN05421858_4212</name>
</gene>
<evidence type="ECO:0000256" key="4">
    <source>
        <dbReference type="ARBA" id="ARBA00022827"/>
    </source>
</evidence>
<dbReference type="Pfam" id="PF05199">
    <property type="entry name" value="GMC_oxred_C"/>
    <property type="match status" value="1"/>
</dbReference>
<keyword evidence="5" id="KW-0560">Oxidoreductase</keyword>
<reference evidence="8" key="1">
    <citation type="submission" date="2017-01" db="EMBL/GenBank/DDBJ databases">
        <authorList>
            <person name="Varghese N."/>
            <person name="Submissions S."/>
        </authorList>
    </citation>
    <scope>NUCLEOTIDE SEQUENCE [LARGE SCALE GENOMIC DNA]</scope>
    <source>
        <strain evidence="8">CGMCC 1.7737</strain>
    </source>
</reference>
<dbReference type="OrthoDB" id="346033at2157"/>
<dbReference type="Gene3D" id="3.50.50.60">
    <property type="entry name" value="FAD/NAD(P)-binding domain"/>
    <property type="match status" value="2"/>
</dbReference>
<dbReference type="EMBL" id="FTNO01000006">
    <property type="protein sequence ID" value="SIR87096.1"/>
    <property type="molecule type" value="Genomic_DNA"/>
</dbReference>
<evidence type="ECO:0000256" key="1">
    <source>
        <dbReference type="ARBA" id="ARBA00001974"/>
    </source>
</evidence>
<dbReference type="PROSITE" id="PS51379">
    <property type="entry name" value="4FE4S_FER_2"/>
    <property type="match status" value="1"/>
</dbReference>
<dbReference type="InterPro" id="IPR036188">
    <property type="entry name" value="FAD/NAD-bd_sf"/>
</dbReference>
<comment type="similarity">
    <text evidence="2">Belongs to the GMC oxidoreductase family.</text>
</comment>